<feature type="binding site" evidence="7">
    <location>
        <position position="58"/>
    </location>
    <ligand>
        <name>carbamoyl phosphate</name>
        <dbReference type="ChEBI" id="CHEBI:58228"/>
    </ligand>
</feature>
<comment type="function">
    <text evidence="5 7">Catalyzes the condensation of carbamoyl phosphate and aspartate to form carbamoyl aspartate and inorganic phosphate, the committed step in the de novo pyrimidine nucleotide biosynthesis pathway.</text>
</comment>
<dbReference type="InterPro" id="IPR006131">
    <property type="entry name" value="Asp_carbamoyltransf_Asp/Orn-bd"/>
</dbReference>
<evidence type="ECO:0000256" key="4">
    <source>
        <dbReference type="ARBA" id="ARBA00022975"/>
    </source>
</evidence>
<evidence type="ECO:0000256" key="6">
    <source>
        <dbReference type="ARBA" id="ARBA00048859"/>
    </source>
</evidence>
<feature type="binding site" evidence="7">
    <location>
        <position position="266"/>
    </location>
    <ligand>
        <name>carbamoyl phosphate</name>
        <dbReference type="ChEBI" id="CHEBI:58228"/>
    </ligand>
</feature>
<keyword evidence="3 7" id="KW-0808">Transferase</keyword>
<feature type="binding site" evidence="7">
    <location>
        <position position="59"/>
    </location>
    <ligand>
        <name>carbamoyl phosphate</name>
        <dbReference type="ChEBI" id="CHEBI:58228"/>
    </ligand>
</feature>
<dbReference type="HAMAP" id="MF_00001">
    <property type="entry name" value="Asp_carb_tr"/>
    <property type="match status" value="1"/>
</dbReference>
<evidence type="ECO:0000313" key="10">
    <source>
        <dbReference type="EMBL" id="QCD45391.1"/>
    </source>
</evidence>
<evidence type="ECO:0000259" key="9">
    <source>
        <dbReference type="Pfam" id="PF02729"/>
    </source>
</evidence>
<dbReference type="Proteomes" id="UP000503264">
    <property type="component" value="Chromosome"/>
</dbReference>
<accession>A0A6G5QIA9</accession>
<dbReference type="GO" id="GO:0006207">
    <property type="term" value="P:'de novo' pyrimidine nucleobase biosynthetic process"/>
    <property type="evidence" value="ECO:0007669"/>
    <property type="project" value="InterPro"/>
</dbReference>
<comment type="catalytic activity">
    <reaction evidence="6 7">
        <text>carbamoyl phosphate + L-aspartate = N-carbamoyl-L-aspartate + phosphate + H(+)</text>
        <dbReference type="Rhea" id="RHEA:20013"/>
        <dbReference type="ChEBI" id="CHEBI:15378"/>
        <dbReference type="ChEBI" id="CHEBI:29991"/>
        <dbReference type="ChEBI" id="CHEBI:32814"/>
        <dbReference type="ChEBI" id="CHEBI:43474"/>
        <dbReference type="ChEBI" id="CHEBI:58228"/>
        <dbReference type="EC" id="2.1.3.2"/>
    </reaction>
</comment>
<dbReference type="InterPro" id="IPR006130">
    <property type="entry name" value="Asp/Orn_carbamoylTrfase"/>
</dbReference>
<name>A0A6G5QIA9_9BACT</name>
<feature type="binding site" evidence="7">
    <location>
        <position position="86"/>
    </location>
    <ligand>
        <name>L-aspartate</name>
        <dbReference type="ChEBI" id="CHEBI:29991"/>
    </ligand>
</feature>
<dbReference type="GO" id="GO:0006520">
    <property type="term" value="P:amino acid metabolic process"/>
    <property type="evidence" value="ECO:0007669"/>
    <property type="project" value="InterPro"/>
</dbReference>
<feature type="binding site" evidence="7">
    <location>
        <position position="108"/>
    </location>
    <ligand>
        <name>carbamoyl phosphate</name>
        <dbReference type="ChEBI" id="CHEBI:58228"/>
    </ligand>
</feature>
<comment type="subunit">
    <text evidence="7">Heterododecamer (2C3:3R2) of six catalytic PyrB chains organized as two trimers (C3), and six regulatory PyrI chains organized as three dimers (R2).</text>
</comment>
<reference evidence="10 11" key="1">
    <citation type="submission" date="2016-07" db="EMBL/GenBank/DDBJ databases">
        <title>Comparative genomics of the Campylobacter concisus group.</title>
        <authorList>
            <person name="Miller W.G."/>
            <person name="Yee E."/>
            <person name="Chapman M.H."/>
            <person name="Huynh S."/>
            <person name="Bono J.L."/>
            <person name="On S.L.W."/>
            <person name="StLeger J."/>
            <person name="Foster G."/>
            <person name="Parker C.T."/>
        </authorList>
    </citation>
    <scope>NUCLEOTIDE SEQUENCE [LARGE SCALE GENOMIC DNA]</scope>
    <source>
        <strain evidence="10 11">CCUG 21559</strain>
    </source>
</reference>
<evidence type="ECO:0000256" key="7">
    <source>
        <dbReference type="HAMAP-Rule" id="MF_00001"/>
    </source>
</evidence>
<evidence type="ECO:0000256" key="3">
    <source>
        <dbReference type="ARBA" id="ARBA00022679"/>
    </source>
</evidence>
<dbReference type="GO" id="GO:0016597">
    <property type="term" value="F:amino acid binding"/>
    <property type="evidence" value="ECO:0007669"/>
    <property type="project" value="InterPro"/>
</dbReference>
<keyword evidence="4 7" id="KW-0665">Pyrimidine biosynthesis</keyword>
<sequence length="309" mass="33965">MSYERKDLLGLRELGTAEILYFLDRAKEFKELNLQSVKKCDYLRGKTTINAFYENSTRTRTSFEIAAKRLGADAVNFSASTSSVKKGETLIDTINNMSAMKTDIIVLRHPSSGAAKLAATNTDASIVNAGDGLNEHPSQALLDLFTLCEFNKSLDKNTSVAIIGDIARSRVARSDIWAMRKFGIDVRLFAPAMMMPKDAHVFDCKIAKTMEEAVEGVDVIIMLRIQLERADGDVAFPSSREYSKFFGLNRARADLAKKDAIILHPGPINRGVELNSDVADGEKSVILNQVENGVAVRMAILATLAQNRG</sequence>
<dbReference type="PRINTS" id="PR00100">
    <property type="entry name" value="AOTCASE"/>
</dbReference>
<dbReference type="EMBL" id="CP012542">
    <property type="protein sequence ID" value="QCD45391.1"/>
    <property type="molecule type" value="Genomic_DNA"/>
</dbReference>
<dbReference type="SUPFAM" id="SSF53671">
    <property type="entry name" value="Aspartate/ornithine carbamoyltransferase"/>
    <property type="match status" value="1"/>
</dbReference>
<dbReference type="InterPro" id="IPR002082">
    <property type="entry name" value="Asp_carbamoyltransf"/>
</dbReference>
<dbReference type="GO" id="GO:0044205">
    <property type="term" value="P:'de novo' UMP biosynthetic process"/>
    <property type="evidence" value="ECO:0007669"/>
    <property type="project" value="UniProtKB-UniRule"/>
</dbReference>
<feature type="domain" description="Aspartate/ornithine carbamoyltransferase Asp/Orn-binding" evidence="8">
    <location>
        <begin position="157"/>
        <end position="303"/>
    </location>
</feature>
<dbReference type="Pfam" id="PF00185">
    <property type="entry name" value="OTCace"/>
    <property type="match status" value="1"/>
</dbReference>
<proteinExistence type="inferred from homology"/>
<feature type="binding site" evidence="7">
    <location>
        <position position="139"/>
    </location>
    <ligand>
        <name>carbamoyl phosphate</name>
        <dbReference type="ChEBI" id="CHEBI:58228"/>
    </ligand>
</feature>
<evidence type="ECO:0000256" key="2">
    <source>
        <dbReference type="ARBA" id="ARBA00008896"/>
    </source>
</evidence>
<feature type="binding site" evidence="7">
    <location>
        <position position="267"/>
    </location>
    <ligand>
        <name>carbamoyl phosphate</name>
        <dbReference type="ChEBI" id="CHEBI:58228"/>
    </ligand>
</feature>
<protein>
    <recommendedName>
        <fullName evidence="7">Aspartate carbamoyltransferase</fullName>
        <ecNumber evidence="7">2.1.3.2</ecNumber>
    </recommendedName>
    <alternativeName>
        <fullName evidence="7">Aspartate transcarbamylase</fullName>
        <shortName evidence="7">ATCase</shortName>
    </alternativeName>
</protein>
<dbReference type="PRINTS" id="PR00101">
    <property type="entry name" value="ATCASE"/>
</dbReference>
<comment type="pathway">
    <text evidence="1 7">Pyrimidine metabolism; UMP biosynthesis via de novo pathway; (S)-dihydroorotate from bicarbonate: step 2/3.</text>
</comment>
<dbReference type="NCBIfam" id="TIGR00670">
    <property type="entry name" value="asp_carb_tr"/>
    <property type="match status" value="1"/>
</dbReference>
<dbReference type="InterPro" id="IPR006132">
    <property type="entry name" value="Asp/Orn_carbamoyltranf_P-bd"/>
</dbReference>
<feature type="domain" description="Aspartate/ornithine carbamoyltransferase carbamoyl-P binding" evidence="9">
    <location>
        <begin position="6"/>
        <end position="149"/>
    </location>
</feature>
<dbReference type="EC" id="2.1.3.2" evidence="7"/>
<evidence type="ECO:0000256" key="1">
    <source>
        <dbReference type="ARBA" id="ARBA00004852"/>
    </source>
</evidence>
<feature type="binding site" evidence="7">
    <location>
        <position position="136"/>
    </location>
    <ligand>
        <name>carbamoyl phosphate</name>
        <dbReference type="ChEBI" id="CHEBI:58228"/>
    </ligand>
</feature>
<comment type="similarity">
    <text evidence="2 7">Belongs to the aspartate/ornithine carbamoyltransferase superfamily. ATCase family.</text>
</comment>
<dbReference type="PROSITE" id="PS00097">
    <property type="entry name" value="CARBAMOYLTRANSFERASE"/>
    <property type="match status" value="1"/>
</dbReference>
<feature type="binding site" evidence="7">
    <location>
        <position position="170"/>
    </location>
    <ligand>
        <name>L-aspartate</name>
        <dbReference type="ChEBI" id="CHEBI:29991"/>
    </ligand>
</feature>
<evidence type="ECO:0000313" key="11">
    <source>
        <dbReference type="Proteomes" id="UP000503264"/>
    </source>
</evidence>
<feature type="binding site" evidence="7">
    <location>
        <position position="224"/>
    </location>
    <ligand>
        <name>L-aspartate</name>
        <dbReference type="ChEBI" id="CHEBI:29991"/>
    </ligand>
</feature>
<organism evidence="10 11">
    <name type="scientific">Campylobacter mucosalis CCUG 21559</name>
    <dbReference type="NCBI Taxonomy" id="1032067"/>
    <lineage>
        <taxon>Bacteria</taxon>
        <taxon>Pseudomonadati</taxon>
        <taxon>Campylobacterota</taxon>
        <taxon>Epsilonproteobacteria</taxon>
        <taxon>Campylobacterales</taxon>
        <taxon>Campylobacteraceae</taxon>
        <taxon>Campylobacter</taxon>
    </lineage>
</organism>
<dbReference type="GO" id="GO:0005829">
    <property type="term" value="C:cytosol"/>
    <property type="evidence" value="ECO:0007669"/>
    <property type="project" value="TreeGrafter"/>
</dbReference>
<dbReference type="AlphaFoldDB" id="A0A6G5QIA9"/>
<dbReference type="NCBIfam" id="NF002032">
    <property type="entry name" value="PRK00856.1"/>
    <property type="match status" value="1"/>
</dbReference>
<dbReference type="Gene3D" id="3.40.50.1370">
    <property type="entry name" value="Aspartate/ornithine carbamoyltransferase"/>
    <property type="match status" value="2"/>
</dbReference>
<dbReference type="RefSeq" id="WP_171994137.1">
    <property type="nucleotide sequence ID" value="NZ_CP012542.1"/>
</dbReference>
<dbReference type="Pfam" id="PF02729">
    <property type="entry name" value="OTCace_N"/>
    <property type="match status" value="1"/>
</dbReference>
<dbReference type="GO" id="GO:0004070">
    <property type="term" value="F:aspartate carbamoyltransferase activity"/>
    <property type="evidence" value="ECO:0007669"/>
    <property type="project" value="UniProtKB-UniRule"/>
</dbReference>
<dbReference type="UniPathway" id="UPA00070">
    <property type="reaction ID" value="UER00116"/>
</dbReference>
<keyword evidence="11" id="KW-1185">Reference proteome</keyword>
<gene>
    <name evidence="7 10" type="primary">pyrB</name>
    <name evidence="10" type="ORF">CMUC_1641</name>
</gene>
<dbReference type="InterPro" id="IPR036901">
    <property type="entry name" value="Asp/Orn_carbamoylTrfase_sf"/>
</dbReference>
<dbReference type="PANTHER" id="PTHR45753:SF6">
    <property type="entry name" value="ASPARTATE CARBAMOYLTRANSFERASE"/>
    <property type="match status" value="1"/>
</dbReference>
<evidence type="ECO:0000259" key="8">
    <source>
        <dbReference type="Pfam" id="PF00185"/>
    </source>
</evidence>
<dbReference type="PANTHER" id="PTHR45753">
    <property type="entry name" value="ORNITHINE CARBAMOYLTRANSFERASE, MITOCHONDRIAL"/>
    <property type="match status" value="1"/>
</dbReference>
<evidence type="ECO:0000256" key="5">
    <source>
        <dbReference type="ARBA" id="ARBA00043884"/>
    </source>
</evidence>